<evidence type="ECO:0000256" key="4">
    <source>
        <dbReference type="ARBA" id="ARBA00023268"/>
    </source>
</evidence>
<dbReference type="SMART" id="SM00829">
    <property type="entry name" value="PKS_ER"/>
    <property type="match status" value="1"/>
</dbReference>
<dbReference type="Pfam" id="PF00698">
    <property type="entry name" value="Acyl_transf_1"/>
    <property type="match status" value="1"/>
</dbReference>
<name>A0A4Y8D8Z6_9HELO</name>
<dbReference type="SMART" id="SM00822">
    <property type="entry name" value="PKS_KR"/>
    <property type="match status" value="1"/>
</dbReference>
<feature type="domain" description="Carrier" evidence="5">
    <location>
        <begin position="1848"/>
        <end position="1924"/>
    </location>
</feature>
<evidence type="ECO:0000256" key="2">
    <source>
        <dbReference type="ARBA" id="ARBA00022553"/>
    </source>
</evidence>
<dbReference type="InterPro" id="IPR020843">
    <property type="entry name" value="ER"/>
</dbReference>
<dbReference type="InterPro" id="IPR020806">
    <property type="entry name" value="PKS_PP-bd"/>
</dbReference>
<dbReference type="InterPro" id="IPR056501">
    <property type="entry name" value="NAD-bd_HRPKS_sdrA"/>
</dbReference>
<dbReference type="GO" id="GO:0016491">
    <property type="term" value="F:oxidoreductase activity"/>
    <property type="evidence" value="ECO:0007669"/>
    <property type="project" value="InterPro"/>
</dbReference>
<dbReference type="Gene3D" id="3.40.47.10">
    <property type="match status" value="1"/>
</dbReference>
<dbReference type="GO" id="GO:0031177">
    <property type="term" value="F:phosphopantetheine binding"/>
    <property type="evidence" value="ECO:0007669"/>
    <property type="project" value="InterPro"/>
</dbReference>
<dbReference type="FunFam" id="3.40.50.720:FF:000209">
    <property type="entry name" value="Polyketide synthase Pks12"/>
    <property type="match status" value="1"/>
</dbReference>
<dbReference type="OrthoDB" id="329835at2759"/>
<dbReference type="GO" id="GO:0030639">
    <property type="term" value="P:polyketide biosynthetic process"/>
    <property type="evidence" value="ECO:0007669"/>
    <property type="project" value="UniProtKB-ARBA"/>
</dbReference>
<dbReference type="InterPro" id="IPR016035">
    <property type="entry name" value="Acyl_Trfase/lysoPLipase"/>
</dbReference>
<keyword evidence="4" id="KW-0511">Multifunctional enzyme</keyword>
<comment type="caution">
    <text evidence="7">The sequence shown here is derived from an EMBL/GenBank/DDBJ whole genome shotgun (WGS) entry which is preliminary data.</text>
</comment>
<dbReference type="InterPro" id="IPR009081">
    <property type="entry name" value="PP-bd_ACP"/>
</dbReference>
<evidence type="ECO:0000259" key="5">
    <source>
        <dbReference type="PROSITE" id="PS50075"/>
    </source>
</evidence>
<dbReference type="InterPro" id="IPR016039">
    <property type="entry name" value="Thiolase-like"/>
</dbReference>
<dbReference type="InterPro" id="IPR020841">
    <property type="entry name" value="PKS_Beta-ketoAc_synthase_dom"/>
</dbReference>
<keyword evidence="3" id="KW-0808">Transferase</keyword>
<dbReference type="SUPFAM" id="SSF53901">
    <property type="entry name" value="Thiolase-like"/>
    <property type="match status" value="1"/>
</dbReference>
<feature type="domain" description="Ketosynthase family 3 (KS3)" evidence="6">
    <location>
        <begin position="41"/>
        <end position="467"/>
    </location>
</feature>
<dbReference type="SUPFAM" id="SSF52151">
    <property type="entry name" value="FabD/lysophospholipase-like"/>
    <property type="match status" value="1"/>
</dbReference>
<dbReference type="InterPro" id="IPR001227">
    <property type="entry name" value="Ac_transferase_dom_sf"/>
</dbReference>
<dbReference type="InterPro" id="IPR011032">
    <property type="entry name" value="GroES-like_sf"/>
</dbReference>
<dbReference type="Pfam" id="PF02801">
    <property type="entry name" value="Ketoacyl-synt_C"/>
    <property type="match status" value="1"/>
</dbReference>
<dbReference type="InterPro" id="IPR032821">
    <property type="entry name" value="PKS_assoc"/>
</dbReference>
<dbReference type="SMART" id="SM00825">
    <property type="entry name" value="PKS_KS"/>
    <property type="match status" value="1"/>
</dbReference>
<dbReference type="EMBL" id="PHWZ01000095">
    <property type="protein sequence ID" value="TEY71320.1"/>
    <property type="molecule type" value="Genomic_DNA"/>
</dbReference>
<keyword evidence="1" id="KW-0596">Phosphopantetheine</keyword>
<accession>A0A4Y8D8Z6</accession>
<dbReference type="CDD" id="cd05195">
    <property type="entry name" value="enoyl_red"/>
    <property type="match status" value="1"/>
</dbReference>
<sequence length="1926" mass="210727">MAKEEQKLNLPDSSMLQAIREPSQSFLVKESSSATEAMFSQEPIAIVGHACRLPGEVKNPTDLWKLLKRGGVASNVPPTSRFSIKGHSDGSFKPKTMASSGGMFIETIDPLDIDAQFFKLSKMDASSMDPQQRRLLEVVYEGLENAGITLDALSGEKYGCFVGSYASDYGEIQARDPEERAPSTSFSIGRAMLSNRISHFLNIKGPSMTIDIACSGSLICLDVASKYLQTREIDGAIIAGCNIYLSPEHVMDQFADNAASGSGKCHIFDAKADGYIKAEAINMIIVKRLGDALRDKDPIRAIVRGIATNSDGWTAGIASPNSQAQAQAIKQAYLNANLSNYEATSYVECHGTGTRAGDVIEVEGLASVFSEHFQPDKPLRIGSIKSNIGHSEPAAGISGLLKVILSLENATIPGNPTFINPNPKIDFNTLRVCPSRVAIPWPKVPLRRAGANSFGFGGSNAHAIIDETNGFLKRNLNSHVSCFSSCDNGLFADDDVSERNHVIVFSANDLSSLESYVKTLDQHLSNPKVTLKLKDLAFTLSEKRTRHFHRGYLSTKSSKINPSSLIVAKTRAVIPRIGFVFTGQGAKWSQMGKELLSNFTLARTVITRLDNFLQNLSDAPVWSLYRELTEPRTAAHLRLPEFSQPLTTALQLAILAVLKSWGIEPQSVIGHSSGEIAAAVAAGHLTEEDAIKVAYYRGKAALLTKCKAPLGMLARVDSKLILSLCPNSSGLKSSWQEFKILSTLDDVTNEHYQGLIRTTDLKGRGALDSELKPLSHGTSASMWYKAMSDAGYSFGKRFQTQISIESTMGMRCNRALISLVEPEIPWKPDISQITECQLNAIMHENNVSVAEDEAAQIIGLILHKNPTSKVVEINLSDEPNSVWLDQSQSNPLSRISCGGFDFVLSKDAHLLQAREKYKDFGEIRYSLMDSSLSLFDKEANVDFIIIKTSLMESLSLRNTLNSIQRVISDHGSIMILGSRPENEGSSLVYNSEFLQLTNLQPQFSNFTSNGESIPLILATKFQSELSAEERVINIVEFSSDNGFSKRNSLVVSGWSVEHHAAPFTNTWDTLQNLFGPQRQVLWVTTGCQMEVTNPDGAVVLGDMRTVRTEEPTVILVTLDVAGFSEQVTVSSVDRVLKNMKLSVPPQLSDTEYVEQRGVLHISRIIPDCPIDQAEKSNTYGAEAVLKPLHEQEICVRLISDQAGSLDALHYQEVSKEEIPLPDGFVEVDIHAASLNFKVWKIFHVFCISIDRHKGCSNAMGFLKANEHLLGLDGGGTIRRLGQNTGSLQVGQRVVVSRKGSFANRIQSPVEAIYPLPDDMSYEDASTLPSVYSVCLYGLIDLANTQKGQSVLIHSAARGVGIATIQLCKYLGAEIFATVGTDEKRKFLIQTFDLASDHIFTSRSIAFESDLMKATNGRSVDIVLNSLSGDLLDASWRCIADNGTFVEIGKKDMADRNNLSMEPFCRNASYRPIDMSLDSVPLSTTARQLSQTFSLIEHGHIKPIQPRTKFSFKDIRDAFRYMRSGNHIGKIVITDGEDRSVKIPIRPSKISLKLRSDASYFIVGGLKGICGSLAMYLSLLGAKNLVVMSRTGCDDDVSQSVLFQLKALGTDVVVIKGDVVKLDDVRVAFKSAIKPIAGIIQGVMLLRDKMFTFMSDTEFNEAIRPKQQGTWNLHNTALQEGLVLDFFTMLSSICGVVGQTGQANYSAASSFLDAFSVYRQGLGLKACSIDLGVIEDVGYVSSNENVAKRLNTQHWTSINESLLHKILRFSILQQTSAPINADSSTQMVTGVPVPLHPDSSIYPGDMLRDSRFSFLSFQDSLILATEQHESSSDARALLSLVKSKAKGDTVLLMTIEVINRQFMKSLSLSEPIEPAKPLSGYGIDSLVAVESRNWVRVHLGAEITTLEVINAKTLAALGAGIVEKISI</sequence>
<dbReference type="Pfam" id="PF08659">
    <property type="entry name" value="KR"/>
    <property type="match status" value="1"/>
</dbReference>
<dbReference type="Pfam" id="PF13602">
    <property type="entry name" value="ADH_zinc_N_2"/>
    <property type="match status" value="1"/>
</dbReference>
<evidence type="ECO:0000313" key="8">
    <source>
        <dbReference type="Proteomes" id="UP000297299"/>
    </source>
</evidence>
<dbReference type="Gene3D" id="1.10.1200.10">
    <property type="entry name" value="ACP-like"/>
    <property type="match status" value="1"/>
</dbReference>
<proteinExistence type="predicted"/>
<reference evidence="7 8" key="1">
    <citation type="submission" date="2017-11" db="EMBL/GenBank/DDBJ databases">
        <title>Comparative genomics of Botrytis spp.</title>
        <authorList>
            <person name="Valero-Jimenez C.A."/>
            <person name="Tapia P."/>
            <person name="Veloso J."/>
            <person name="Silva-Moreno E."/>
            <person name="Staats M."/>
            <person name="Valdes J.H."/>
            <person name="Van Kan J.A.L."/>
        </authorList>
    </citation>
    <scope>NUCLEOTIDE SEQUENCE [LARGE SCALE GENOMIC DNA]</scope>
    <source>
        <strain evidence="7 8">MUCL2830</strain>
    </source>
</reference>
<dbReference type="InterPro" id="IPR036291">
    <property type="entry name" value="NAD(P)-bd_dom_sf"/>
</dbReference>
<dbReference type="GO" id="GO:0004312">
    <property type="term" value="F:fatty acid synthase activity"/>
    <property type="evidence" value="ECO:0007669"/>
    <property type="project" value="TreeGrafter"/>
</dbReference>
<dbReference type="Gene3D" id="3.40.50.720">
    <property type="entry name" value="NAD(P)-binding Rossmann-like Domain"/>
    <property type="match status" value="1"/>
</dbReference>
<dbReference type="PROSITE" id="PS00012">
    <property type="entry name" value="PHOSPHOPANTETHEINE"/>
    <property type="match status" value="1"/>
</dbReference>
<protein>
    <submittedName>
        <fullName evidence="7">Uncharacterized protein</fullName>
    </submittedName>
</protein>
<dbReference type="Pfam" id="PF23114">
    <property type="entry name" value="NAD-bd_HRPKS_sdrA"/>
    <property type="match status" value="1"/>
</dbReference>
<dbReference type="PROSITE" id="PS52004">
    <property type="entry name" value="KS3_2"/>
    <property type="match status" value="1"/>
</dbReference>
<dbReference type="Pfam" id="PF00109">
    <property type="entry name" value="ketoacyl-synt"/>
    <property type="match status" value="1"/>
</dbReference>
<dbReference type="GO" id="GO:0006633">
    <property type="term" value="P:fatty acid biosynthetic process"/>
    <property type="evidence" value="ECO:0007669"/>
    <property type="project" value="TreeGrafter"/>
</dbReference>
<keyword evidence="2" id="KW-0597">Phosphoprotein</keyword>
<dbReference type="InterPro" id="IPR006162">
    <property type="entry name" value="Ppantetheine_attach_site"/>
</dbReference>
<dbReference type="SUPFAM" id="SSF47336">
    <property type="entry name" value="ACP-like"/>
    <property type="match status" value="1"/>
</dbReference>
<dbReference type="Pfam" id="PF00550">
    <property type="entry name" value="PP-binding"/>
    <property type="match status" value="1"/>
</dbReference>
<dbReference type="Gene3D" id="3.90.180.10">
    <property type="entry name" value="Medium-chain alcohol dehydrogenases, catalytic domain"/>
    <property type="match status" value="1"/>
</dbReference>
<dbReference type="InterPro" id="IPR014043">
    <property type="entry name" value="Acyl_transferase_dom"/>
</dbReference>
<dbReference type="PROSITE" id="PS50075">
    <property type="entry name" value="CARRIER"/>
    <property type="match status" value="1"/>
</dbReference>
<evidence type="ECO:0000256" key="1">
    <source>
        <dbReference type="ARBA" id="ARBA00022450"/>
    </source>
</evidence>
<keyword evidence="8" id="KW-1185">Reference proteome</keyword>
<evidence type="ECO:0000313" key="7">
    <source>
        <dbReference type="EMBL" id="TEY71320.1"/>
    </source>
</evidence>
<dbReference type="InterPro" id="IPR014030">
    <property type="entry name" value="Ketoacyl_synth_N"/>
</dbReference>
<dbReference type="STRING" id="38488.A0A4Y8D8Z6"/>
<dbReference type="InterPro" id="IPR014031">
    <property type="entry name" value="Ketoacyl_synth_C"/>
</dbReference>
<dbReference type="PANTHER" id="PTHR43775">
    <property type="entry name" value="FATTY ACID SYNTHASE"/>
    <property type="match status" value="1"/>
</dbReference>
<dbReference type="Pfam" id="PF16197">
    <property type="entry name" value="KAsynt_C_assoc"/>
    <property type="match status" value="1"/>
</dbReference>
<dbReference type="SMART" id="SM00827">
    <property type="entry name" value="PKS_AT"/>
    <property type="match status" value="1"/>
</dbReference>
<dbReference type="SUPFAM" id="SSF51735">
    <property type="entry name" value="NAD(P)-binding Rossmann-fold domains"/>
    <property type="match status" value="2"/>
</dbReference>
<organism evidence="7 8">
    <name type="scientific">Botryotinia calthae</name>
    <dbReference type="NCBI Taxonomy" id="38488"/>
    <lineage>
        <taxon>Eukaryota</taxon>
        <taxon>Fungi</taxon>
        <taxon>Dikarya</taxon>
        <taxon>Ascomycota</taxon>
        <taxon>Pezizomycotina</taxon>
        <taxon>Leotiomycetes</taxon>
        <taxon>Helotiales</taxon>
        <taxon>Sclerotiniaceae</taxon>
        <taxon>Botryotinia</taxon>
    </lineage>
</organism>
<dbReference type="CDD" id="cd00833">
    <property type="entry name" value="PKS"/>
    <property type="match status" value="1"/>
</dbReference>
<dbReference type="InterPro" id="IPR013968">
    <property type="entry name" value="PKS_KR"/>
</dbReference>
<dbReference type="SUPFAM" id="SSF50129">
    <property type="entry name" value="GroES-like"/>
    <property type="match status" value="1"/>
</dbReference>
<dbReference type="Proteomes" id="UP000297299">
    <property type="component" value="Unassembled WGS sequence"/>
</dbReference>
<dbReference type="InterPro" id="IPR057326">
    <property type="entry name" value="KR_dom"/>
</dbReference>
<gene>
    <name evidence="7" type="ORF">BOTCAL_0095g00030</name>
</gene>
<evidence type="ECO:0000259" key="6">
    <source>
        <dbReference type="PROSITE" id="PS52004"/>
    </source>
</evidence>
<dbReference type="InterPro" id="IPR050091">
    <property type="entry name" value="PKS_NRPS_Biosynth_Enz"/>
</dbReference>
<evidence type="ECO:0000256" key="3">
    <source>
        <dbReference type="ARBA" id="ARBA00022679"/>
    </source>
</evidence>
<dbReference type="Gene3D" id="3.40.366.10">
    <property type="entry name" value="Malonyl-Coenzyme A Acyl Carrier Protein, domain 2"/>
    <property type="match status" value="1"/>
</dbReference>
<dbReference type="SMART" id="SM00823">
    <property type="entry name" value="PKS_PP"/>
    <property type="match status" value="1"/>
</dbReference>
<dbReference type="InterPro" id="IPR036736">
    <property type="entry name" value="ACP-like_sf"/>
</dbReference>
<dbReference type="GO" id="GO:1901336">
    <property type="term" value="P:lactone biosynthetic process"/>
    <property type="evidence" value="ECO:0007669"/>
    <property type="project" value="UniProtKB-ARBA"/>
</dbReference>
<dbReference type="PANTHER" id="PTHR43775:SF18">
    <property type="entry name" value="ENZYME, PUTATIVE (JCVI)-RELATED"/>
    <property type="match status" value="1"/>
</dbReference>